<dbReference type="AlphaFoldDB" id="A2DZB1"/>
<sequence>MTISVDDINNFIQKYITSDPDEENFDFENFVMVYFDHITEDNLQLVNERFLEDFGNFLNYWEFFALRIYQAFIAGQLDNKENISTLLVSIAYNVVRNIPPPPDCFYDGTAIQYQLSLNEQEFMKLRRIWIVLNTIDSDLVNETIKELFEEFPENPENSSVLESFIFCTALCDGIDDEFGPIVFDFVDEIYSHQEVPEYCHSIFLYMVKTFIECKIITSNYFPDIINLALKFVSSKTVGKQATELLYPISKKEPEIMTDKIDLSQLLANLFNSDILIQLSQMLCINSETLLNGLKYIISQIWAEVNANPLQNFENFRKILCILIGLSRENVDFAKEFVVSNLNSLTEISKQYIDFILEQINTKDINFKKDPDFLLVNEILNLELTILDELHFYQNLNLFSELEKMPTVFRPYKVYDLINHIFEISSEIDLISYLLQNFIYEANKKMINSEIWYSRDVDCAFRALTTIFQKHFELLSQDDENFLVIMLDKKETGIRDMIIDDFFVVISNFSSDNFEFMIEFSKKIIISIIKTICDDDDYFSEKDFDRFSEIFFNIFSQIEDREPIIAQLKAELSGQLITCTDDVYSIIDKFLHQSNSAAEFKECLIQVRADSKNQNIEEIKLQFQIESARDDPSFL</sequence>
<organism evidence="1 2">
    <name type="scientific">Trichomonas vaginalis (strain ATCC PRA-98 / G3)</name>
    <dbReference type="NCBI Taxonomy" id="412133"/>
    <lineage>
        <taxon>Eukaryota</taxon>
        <taxon>Metamonada</taxon>
        <taxon>Parabasalia</taxon>
        <taxon>Trichomonadida</taxon>
        <taxon>Trichomonadidae</taxon>
        <taxon>Trichomonas</taxon>
    </lineage>
</organism>
<dbReference type="EMBL" id="DS113273">
    <property type="protein sequence ID" value="EAY14240.1"/>
    <property type="molecule type" value="Genomic_DNA"/>
</dbReference>
<protein>
    <submittedName>
        <fullName evidence="1">Uncharacterized protein</fullName>
    </submittedName>
</protein>
<dbReference type="InParanoid" id="A2DZB1"/>
<keyword evidence="2" id="KW-1185">Reference proteome</keyword>
<dbReference type="Proteomes" id="UP000001542">
    <property type="component" value="Unassembled WGS sequence"/>
</dbReference>
<dbReference type="KEGG" id="tva:4772228"/>
<accession>A2DZB1</accession>
<reference evidence="1" key="1">
    <citation type="submission" date="2006-10" db="EMBL/GenBank/DDBJ databases">
        <authorList>
            <person name="Amadeo P."/>
            <person name="Zhao Q."/>
            <person name="Wortman J."/>
            <person name="Fraser-Liggett C."/>
            <person name="Carlton J."/>
        </authorList>
    </citation>
    <scope>NUCLEOTIDE SEQUENCE</scope>
    <source>
        <strain evidence="1">G3</strain>
    </source>
</reference>
<reference evidence="1" key="2">
    <citation type="journal article" date="2007" name="Science">
        <title>Draft genome sequence of the sexually transmitted pathogen Trichomonas vaginalis.</title>
        <authorList>
            <person name="Carlton J.M."/>
            <person name="Hirt R.P."/>
            <person name="Silva J.C."/>
            <person name="Delcher A.L."/>
            <person name="Schatz M."/>
            <person name="Zhao Q."/>
            <person name="Wortman J.R."/>
            <person name="Bidwell S.L."/>
            <person name="Alsmark U.C.M."/>
            <person name="Besteiro S."/>
            <person name="Sicheritz-Ponten T."/>
            <person name="Noel C.J."/>
            <person name="Dacks J.B."/>
            <person name="Foster P.G."/>
            <person name="Simillion C."/>
            <person name="Van de Peer Y."/>
            <person name="Miranda-Saavedra D."/>
            <person name="Barton G.J."/>
            <person name="Westrop G.D."/>
            <person name="Mueller S."/>
            <person name="Dessi D."/>
            <person name="Fiori P.L."/>
            <person name="Ren Q."/>
            <person name="Paulsen I."/>
            <person name="Zhang H."/>
            <person name="Bastida-Corcuera F.D."/>
            <person name="Simoes-Barbosa A."/>
            <person name="Brown M.T."/>
            <person name="Hayes R.D."/>
            <person name="Mukherjee M."/>
            <person name="Okumura C.Y."/>
            <person name="Schneider R."/>
            <person name="Smith A.J."/>
            <person name="Vanacova S."/>
            <person name="Villalvazo M."/>
            <person name="Haas B.J."/>
            <person name="Pertea M."/>
            <person name="Feldblyum T.V."/>
            <person name="Utterback T.R."/>
            <person name="Shu C.L."/>
            <person name="Osoegawa K."/>
            <person name="de Jong P.J."/>
            <person name="Hrdy I."/>
            <person name="Horvathova L."/>
            <person name="Zubacova Z."/>
            <person name="Dolezal P."/>
            <person name="Malik S.B."/>
            <person name="Logsdon J.M. Jr."/>
            <person name="Henze K."/>
            <person name="Gupta A."/>
            <person name="Wang C.C."/>
            <person name="Dunne R.L."/>
            <person name="Upcroft J.A."/>
            <person name="Upcroft P."/>
            <person name="White O."/>
            <person name="Salzberg S.L."/>
            <person name="Tang P."/>
            <person name="Chiu C.-H."/>
            <person name="Lee Y.-S."/>
            <person name="Embley T.M."/>
            <person name="Coombs G.H."/>
            <person name="Mottram J.C."/>
            <person name="Tachezy J."/>
            <person name="Fraser-Liggett C.M."/>
            <person name="Johnson P.J."/>
        </authorList>
    </citation>
    <scope>NUCLEOTIDE SEQUENCE [LARGE SCALE GENOMIC DNA]</scope>
    <source>
        <strain evidence="1">G3</strain>
    </source>
</reference>
<evidence type="ECO:0000313" key="2">
    <source>
        <dbReference type="Proteomes" id="UP000001542"/>
    </source>
</evidence>
<proteinExistence type="predicted"/>
<name>A2DZB1_TRIV3</name>
<dbReference type="VEuPathDB" id="TrichDB:TVAGG3_1017360"/>
<dbReference type="RefSeq" id="XP_001326463.1">
    <property type="nucleotide sequence ID" value="XM_001326428.1"/>
</dbReference>
<evidence type="ECO:0000313" key="1">
    <source>
        <dbReference type="EMBL" id="EAY14240.1"/>
    </source>
</evidence>
<gene>
    <name evidence="1" type="ORF">TVAG_486830</name>
</gene>
<dbReference type="VEuPathDB" id="TrichDB:TVAG_486830"/>